<evidence type="ECO:0000313" key="3">
    <source>
        <dbReference type="EMBL" id="OGZ83662.1"/>
    </source>
</evidence>
<dbReference type="AlphaFoldDB" id="A0A1G2J9C1"/>
<dbReference type="Proteomes" id="UP000177751">
    <property type="component" value="Unassembled WGS sequence"/>
</dbReference>
<dbReference type="InterPro" id="IPR052198">
    <property type="entry name" value="IorB_Oxidoreductase"/>
</dbReference>
<dbReference type="PANTHER" id="PTHR43854:SF1">
    <property type="entry name" value="INDOLEPYRUVATE OXIDOREDUCTASE SUBUNIT IORB"/>
    <property type="match status" value="1"/>
</dbReference>
<dbReference type="Pfam" id="PF01558">
    <property type="entry name" value="POR"/>
    <property type="match status" value="1"/>
</dbReference>
<evidence type="ECO:0000313" key="4">
    <source>
        <dbReference type="Proteomes" id="UP000177751"/>
    </source>
</evidence>
<reference evidence="3 4" key="1">
    <citation type="journal article" date="2016" name="Nat. Commun.">
        <title>Thousands of microbial genomes shed light on interconnected biogeochemical processes in an aquifer system.</title>
        <authorList>
            <person name="Anantharaman K."/>
            <person name="Brown C.T."/>
            <person name="Hug L.A."/>
            <person name="Sharon I."/>
            <person name="Castelle C.J."/>
            <person name="Probst A.J."/>
            <person name="Thomas B.C."/>
            <person name="Singh A."/>
            <person name="Wilkins M.J."/>
            <person name="Karaoz U."/>
            <person name="Brodie E.L."/>
            <person name="Williams K.H."/>
            <person name="Hubbard S.S."/>
            <person name="Banfield J.F."/>
        </authorList>
    </citation>
    <scope>NUCLEOTIDE SEQUENCE [LARGE SCALE GENOMIC DNA]</scope>
</reference>
<dbReference type="GO" id="GO:0016903">
    <property type="term" value="F:oxidoreductase activity, acting on the aldehyde or oxo group of donors"/>
    <property type="evidence" value="ECO:0007669"/>
    <property type="project" value="InterPro"/>
</dbReference>
<proteinExistence type="predicted"/>
<accession>A0A1G2J9C1</accession>
<dbReference type="STRING" id="1802229.A2401_00410"/>
<organism evidence="3 4">
    <name type="scientific">Candidatus Staskawiczbacteria bacterium RIFOXYC1_FULL_38_18</name>
    <dbReference type="NCBI Taxonomy" id="1802229"/>
    <lineage>
        <taxon>Bacteria</taxon>
        <taxon>Candidatus Staskawicziibacteriota</taxon>
    </lineage>
</organism>
<dbReference type="Gene3D" id="3.40.920.10">
    <property type="entry name" value="Pyruvate-ferredoxin oxidoreductase, PFOR, domain III"/>
    <property type="match status" value="1"/>
</dbReference>
<comment type="caution">
    <text evidence="3">The sequence shown here is derived from an EMBL/GenBank/DDBJ whole genome shotgun (WGS) entry which is preliminary data.</text>
</comment>
<dbReference type="PANTHER" id="PTHR43854">
    <property type="entry name" value="INDOLEPYRUVATE OXIDOREDUCTASE SUBUNIT IORB"/>
    <property type="match status" value="1"/>
</dbReference>
<dbReference type="InterPro" id="IPR019752">
    <property type="entry name" value="Pyrv/ketoisovalerate_OxRed_cat"/>
</dbReference>
<dbReference type="InterPro" id="IPR002869">
    <property type="entry name" value="Pyrv_flavodox_OxRed_cen"/>
</dbReference>
<evidence type="ECO:0000256" key="1">
    <source>
        <dbReference type="ARBA" id="ARBA00023002"/>
    </source>
</evidence>
<gene>
    <name evidence="3" type="ORF">A2401_00410</name>
</gene>
<feature type="domain" description="Pyruvate/ketoisovalerate oxidoreductase catalytic" evidence="2">
    <location>
        <begin position="14"/>
        <end position="189"/>
    </location>
</feature>
<dbReference type="SUPFAM" id="SSF53323">
    <property type="entry name" value="Pyruvate-ferredoxin oxidoreductase, PFOR, domain III"/>
    <property type="match status" value="1"/>
</dbReference>
<sequence>MTNKNFNIIINGVGGQGIITLLTLIAEAAFVEGLDVKSSELHGLSQRGGSVGTHLRFGKKIYSPLVPIGKADLIISMEMLEALRETEKSGKNTKFLINEYTSPFQGTLSKEEIKKQLGAEKNEMHIVPASEICKEKLGKEVVSGIYLLGWASAKNLIPIKKESFLQAIKNSIPEKYLELNIKAFNLAYDV</sequence>
<dbReference type="EMBL" id="MHPP01000030">
    <property type="protein sequence ID" value="OGZ83662.1"/>
    <property type="molecule type" value="Genomic_DNA"/>
</dbReference>
<keyword evidence="1" id="KW-0560">Oxidoreductase</keyword>
<evidence type="ECO:0000259" key="2">
    <source>
        <dbReference type="Pfam" id="PF01558"/>
    </source>
</evidence>
<name>A0A1G2J9C1_9BACT</name>
<protein>
    <recommendedName>
        <fullName evidence="2">Pyruvate/ketoisovalerate oxidoreductase catalytic domain-containing protein</fullName>
    </recommendedName>
</protein>